<dbReference type="GO" id="GO:0000244">
    <property type="term" value="P:spliceosomal tri-snRNP complex assembly"/>
    <property type="evidence" value="ECO:0007669"/>
    <property type="project" value="TreeGrafter"/>
</dbReference>
<dbReference type="FunFam" id="3.40.140.10:FF:000002">
    <property type="entry name" value="Pre-mRNA-processing-splicing factor 8"/>
    <property type="match status" value="1"/>
</dbReference>
<dbReference type="GO" id="GO:0030623">
    <property type="term" value="F:U5 snRNA binding"/>
    <property type="evidence" value="ECO:0007669"/>
    <property type="project" value="TreeGrafter"/>
</dbReference>
<dbReference type="SMART" id="SM00232">
    <property type="entry name" value="JAB_MPN"/>
    <property type="match status" value="1"/>
</dbReference>
<dbReference type="GO" id="GO:0017070">
    <property type="term" value="F:U6 snRNA binding"/>
    <property type="evidence" value="ECO:0007669"/>
    <property type="project" value="TreeGrafter"/>
</dbReference>
<dbReference type="InterPro" id="IPR037518">
    <property type="entry name" value="MPN"/>
</dbReference>
<dbReference type="GO" id="GO:0071013">
    <property type="term" value="C:catalytic step 2 spliceosome"/>
    <property type="evidence" value="ECO:0007669"/>
    <property type="project" value="TreeGrafter"/>
</dbReference>
<dbReference type="Pfam" id="PF08084">
    <property type="entry name" value="PROCT"/>
    <property type="match status" value="1"/>
</dbReference>
<dbReference type="WBParaSite" id="BTMF_0000065301-mRNA-1">
    <property type="protein sequence ID" value="BTMF_0000065301-mRNA-1"/>
    <property type="gene ID" value="BTMF_0000065301"/>
</dbReference>
<accession>A0A0R3Q312</accession>
<proteinExistence type="predicted"/>
<dbReference type="PANTHER" id="PTHR11140">
    <property type="entry name" value="PRE-MRNA SPLICING FACTOR PRP8"/>
    <property type="match status" value="1"/>
</dbReference>
<evidence type="ECO:0000313" key="2">
    <source>
        <dbReference type="WBParaSite" id="BTMF_0000065301-mRNA-1"/>
    </source>
</evidence>
<dbReference type="PANTHER" id="PTHR11140:SF0">
    <property type="entry name" value="PRE-MRNA-PROCESSING-SPLICING FACTOR 8"/>
    <property type="match status" value="1"/>
</dbReference>
<dbReference type="GO" id="GO:0005682">
    <property type="term" value="C:U5 snRNP"/>
    <property type="evidence" value="ECO:0007669"/>
    <property type="project" value="TreeGrafter"/>
</dbReference>
<evidence type="ECO:0000259" key="1">
    <source>
        <dbReference type="PROSITE" id="PS50249"/>
    </source>
</evidence>
<dbReference type="GO" id="GO:0097157">
    <property type="term" value="F:pre-mRNA intronic binding"/>
    <property type="evidence" value="ECO:0007669"/>
    <property type="project" value="TreeGrafter"/>
</dbReference>
<dbReference type="STRING" id="42155.A0A0R3Q312"/>
<sequence>LYGISPPDNPQVKEIRCIVLPPQWGTHQLVHLPNQLPTHEFIKDLEPLGWMHTQPNELPQLSPQDVTSHAKILLENESWDGEKTVIITCISLRDRYLAYKLTPSGFEWARNNTDKQSNNPKGYLPSHYEKVQMLLSDRFLGYFMVPSSGIWNYNFMGVRHEANMRYDLMLTNPKEFYHEDHRPLHFQNFKGFDDPLGVAAADREDIFA</sequence>
<dbReference type="InterPro" id="IPR027652">
    <property type="entry name" value="PRP8"/>
</dbReference>
<dbReference type="AlphaFoldDB" id="A0A0R3Q312"/>
<organism evidence="2">
    <name type="scientific">Brugia timori</name>
    <dbReference type="NCBI Taxonomy" id="42155"/>
    <lineage>
        <taxon>Eukaryota</taxon>
        <taxon>Metazoa</taxon>
        <taxon>Ecdysozoa</taxon>
        <taxon>Nematoda</taxon>
        <taxon>Chromadorea</taxon>
        <taxon>Rhabditida</taxon>
        <taxon>Spirurina</taxon>
        <taxon>Spiruromorpha</taxon>
        <taxon>Filarioidea</taxon>
        <taxon>Onchocercidae</taxon>
        <taxon>Brugia</taxon>
    </lineage>
</organism>
<dbReference type="GO" id="GO:0008237">
    <property type="term" value="F:metallopeptidase activity"/>
    <property type="evidence" value="ECO:0007669"/>
    <property type="project" value="InterPro"/>
</dbReference>
<dbReference type="PROSITE" id="PS50249">
    <property type="entry name" value="MPN"/>
    <property type="match status" value="1"/>
</dbReference>
<dbReference type="Pfam" id="PF01398">
    <property type="entry name" value="JAB"/>
    <property type="match status" value="1"/>
</dbReference>
<reference evidence="2" key="1">
    <citation type="submission" date="2017-02" db="UniProtKB">
        <authorList>
            <consortium name="WormBaseParasite"/>
        </authorList>
    </citation>
    <scope>IDENTIFICATION</scope>
</reference>
<feature type="domain" description="MPN" evidence="1">
    <location>
        <begin position="1"/>
        <end position="105"/>
    </location>
</feature>
<dbReference type="GO" id="GO:0030619">
    <property type="term" value="F:U1 snRNA binding"/>
    <property type="evidence" value="ECO:0007669"/>
    <property type="project" value="TreeGrafter"/>
</dbReference>
<dbReference type="InterPro" id="IPR012984">
    <property type="entry name" value="PROCT"/>
</dbReference>
<name>A0A0R3Q312_9BILA</name>
<dbReference type="InterPro" id="IPR000555">
    <property type="entry name" value="JAMM/MPN+_dom"/>
</dbReference>
<protein>
    <submittedName>
        <fullName evidence="2">MPN domain-containing protein</fullName>
    </submittedName>
</protein>
<dbReference type="CDD" id="cd08056">
    <property type="entry name" value="MPN_PRP8"/>
    <property type="match status" value="1"/>
</dbReference>
<dbReference type="GO" id="GO:0030620">
    <property type="term" value="F:U2 snRNA binding"/>
    <property type="evidence" value="ECO:0007669"/>
    <property type="project" value="TreeGrafter"/>
</dbReference>
<dbReference type="Gene3D" id="3.40.140.10">
    <property type="entry name" value="Cytidine Deaminase, domain 2"/>
    <property type="match status" value="1"/>
</dbReference>